<reference evidence="3" key="1">
    <citation type="journal article" date="2019" name="Int. J. Syst. Evol. Microbiol.">
        <title>The Global Catalogue of Microorganisms (GCM) 10K type strain sequencing project: providing services to taxonomists for standard genome sequencing and annotation.</title>
        <authorList>
            <consortium name="The Broad Institute Genomics Platform"/>
            <consortium name="The Broad Institute Genome Sequencing Center for Infectious Disease"/>
            <person name="Wu L."/>
            <person name="Ma J."/>
        </authorList>
    </citation>
    <scope>NUCLEOTIDE SEQUENCE [LARGE SCALE GENOMIC DNA]</scope>
    <source>
        <strain evidence="3">JCM 12165</strain>
    </source>
</reference>
<feature type="region of interest" description="Disordered" evidence="1">
    <location>
        <begin position="22"/>
        <end position="61"/>
    </location>
</feature>
<dbReference type="EMBL" id="JBHUCP010000007">
    <property type="protein sequence ID" value="MFD1529990.1"/>
    <property type="molecule type" value="Genomic_DNA"/>
</dbReference>
<comment type="caution">
    <text evidence="2">The sequence shown here is derived from an EMBL/GenBank/DDBJ whole genome shotgun (WGS) entry which is preliminary data.</text>
</comment>
<evidence type="ECO:0000313" key="2">
    <source>
        <dbReference type="EMBL" id="MFD1529990.1"/>
    </source>
</evidence>
<protein>
    <submittedName>
        <fullName evidence="2">Uncharacterized protein</fullName>
    </submittedName>
</protein>
<evidence type="ECO:0000313" key="3">
    <source>
        <dbReference type="Proteomes" id="UP001597145"/>
    </source>
</evidence>
<accession>A0ABW4FH53</accession>
<dbReference type="RefSeq" id="WP_343976448.1">
    <property type="nucleotide sequence ID" value="NZ_BAAAJG010000008.1"/>
</dbReference>
<sequence>MPSEASDPVLDHELGEVLRDLETAEPPVPSTPRGIDYGAAPGRGASPWQLWEISTPAAGER</sequence>
<keyword evidence="3" id="KW-1185">Reference proteome</keyword>
<dbReference type="Proteomes" id="UP001597145">
    <property type="component" value="Unassembled WGS sequence"/>
</dbReference>
<organism evidence="2 3">
    <name type="scientific">Pseudonocardia aurantiaca</name>
    <dbReference type="NCBI Taxonomy" id="75290"/>
    <lineage>
        <taxon>Bacteria</taxon>
        <taxon>Bacillati</taxon>
        <taxon>Actinomycetota</taxon>
        <taxon>Actinomycetes</taxon>
        <taxon>Pseudonocardiales</taxon>
        <taxon>Pseudonocardiaceae</taxon>
        <taxon>Pseudonocardia</taxon>
    </lineage>
</organism>
<evidence type="ECO:0000256" key="1">
    <source>
        <dbReference type="SAM" id="MobiDB-lite"/>
    </source>
</evidence>
<proteinExistence type="predicted"/>
<gene>
    <name evidence="2" type="ORF">ACFSCY_11105</name>
</gene>
<name>A0ABW4FH53_9PSEU</name>